<name>A0A645BP47_9ZZZZ</name>
<accession>A0A645BP47</accession>
<comment type="caution">
    <text evidence="1">The sequence shown here is derived from an EMBL/GenBank/DDBJ whole genome shotgun (WGS) entry which is preliminary data.</text>
</comment>
<protein>
    <submittedName>
        <fullName evidence="1">Uncharacterized protein</fullName>
    </submittedName>
</protein>
<proteinExistence type="predicted"/>
<dbReference type="EMBL" id="VSSQ01021516">
    <property type="protein sequence ID" value="MPM67146.1"/>
    <property type="molecule type" value="Genomic_DNA"/>
</dbReference>
<organism evidence="1">
    <name type="scientific">bioreactor metagenome</name>
    <dbReference type="NCBI Taxonomy" id="1076179"/>
    <lineage>
        <taxon>unclassified sequences</taxon>
        <taxon>metagenomes</taxon>
        <taxon>ecological metagenomes</taxon>
    </lineage>
</organism>
<evidence type="ECO:0000313" key="1">
    <source>
        <dbReference type="EMBL" id="MPM67146.1"/>
    </source>
</evidence>
<dbReference type="AlphaFoldDB" id="A0A645BP47"/>
<reference evidence="1" key="1">
    <citation type="submission" date="2019-08" db="EMBL/GenBank/DDBJ databases">
        <authorList>
            <person name="Kucharzyk K."/>
            <person name="Murdoch R.W."/>
            <person name="Higgins S."/>
            <person name="Loffler F."/>
        </authorList>
    </citation>
    <scope>NUCLEOTIDE SEQUENCE</scope>
</reference>
<gene>
    <name evidence="1" type="ORF">SDC9_114063</name>
</gene>
<sequence length="210" mass="23297">MRVEVEVDDGAFKLCAKSLIKVEAGTGHSCGGLRVKDVEILADVPVSFRLKVKGPGSAPPANFDIVVRALACRYGIIRDIGDIHQQRFDFGIECGKLRVVLFDLFRQRLHFGHDFGRVLPRFLHLGDFSRDLILFGFALFVVIDDGAAALIQSQYLVDVGRVVGAAQCKSFFDVVGILFNSFNIQHDVLSLVFFNIQNSFTGLDCRYLAI</sequence>